<keyword evidence="2" id="KW-0436">Ligase</keyword>
<evidence type="ECO:0000313" key="12">
    <source>
        <dbReference type="EMBL" id="KJE96035.1"/>
    </source>
</evidence>
<dbReference type="GO" id="GO:0046872">
    <property type="term" value="F:metal ion binding"/>
    <property type="evidence" value="ECO:0007669"/>
    <property type="project" value="UniProtKB-KW"/>
</dbReference>
<evidence type="ECO:0000256" key="11">
    <source>
        <dbReference type="SAM" id="MobiDB-lite"/>
    </source>
</evidence>
<evidence type="ECO:0000256" key="6">
    <source>
        <dbReference type="ARBA" id="ARBA00023211"/>
    </source>
</evidence>
<evidence type="ECO:0000256" key="1">
    <source>
        <dbReference type="ARBA" id="ARBA00012726"/>
    </source>
</evidence>
<dbReference type="eggNOG" id="KOG3833">
    <property type="taxonomic scope" value="Eukaryota"/>
</dbReference>
<evidence type="ECO:0000256" key="8">
    <source>
        <dbReference type="PIRSR" id="PIRSR601233-1"/>
    </source>
</evidence>
<dbReference type="PANTHER" id="PTHR11118:SF1">
    <property type="entry name" value="RNA-SPLICING LIGASE RTCB HOMOLOG"/>
    <property type="match status" value="1"/>
</dbReference>
<dbReference type="EC" id="6.5.1.8" evidence="1"/>
<keyword evidence="13" id="KW-1185">Reference proteome</keyword>
<evidence type="ECO:0000256" key="7">
    <source>
        <dbReference type="ARBA" id="ARBA00047746"/>
    </source>
</evidence>
<feature type="binding site" evidence="9">
    <location>
        <begin position="370"/>
        <end position="371"/>
    </location>
    <ligand>
        <name>GMP</name>
        <dbReference type="ChEBI" id="CHEBI:58115"/>
    </ligand>
</feature>
<feature type="binding site" evidence="10">
    <location>
        <position position="370"/>
    </location>
    <ligand>
        <name>Mn(2+)</name>
        <dbReference type="ChEBI" id="CHEBI:29035"/>
        <label>2</label>
    </ligand>
</feature>
<dbReference type="AlphaFoldDB" id="A0A0D2WTZ0"/>
<feature type="active site" description="GMP-histidine intermediate" evidence="8">
    <location>
        <position position="430"/>
    </location>
</feature>
<dbReference type="Proteomes" id="UP000008743">
    <property type="component" value="Unassembled WGS sequence"/>
</dbReference>
<gene>
    <name evidence="12" type="ORF">CAOG_006407</name>
</gene>
<comment type="catalytic activity">
    <reaction evidence="7">
        <text>a 3'-end 3'-phospho-ribonucleotide-RNA + a 5'-end dephospho-ribonucleoside-RNA + GTP = a ribonucleotidyl-ribonucleotide-RNA + GMP + diphosphate</text>
        <dbReference type="Rhea" id="RHEA:68076"/>
        <dbReference type="Rhea" id="RHEA-COMP:10463"/>
        <dbReference type="Rhea" id="RHEA-COMP:13936"/>
        <dbReference type="Rhea" id="RHEA-COMP:17355"/>
        <dbReference type="ChEBI" id="CHEBI:33019"/>
        <dbReference type="ChEBI" id="CHEBI:37565"/>
        <dbReference type="ChEBI" id="CHEBI:58115"/>
        <dbReference type="ChEBI" id="CHEBI:83062"/>
        <dbReference type="ChEBI" id="CHEBI:138284"/>
        <dbReference type="ChEBI" id="CHEBI:173118"/>
        <dbReference type="EC" id="6.5.1.8"/>
    </reaction>
</comment>
<organism evidence="12 13">
    <name type="scientific">Capsaspora owczarzaki (strain ATCC 30864)</name>
    <dbReference type="NCBI Taxonomy" id="595528"/>
    <lineage>
        <taxon>Eukaryota</taxon>
        <taxon>Filasterea</taxon>
        <taxon>Capsaspora</taxon>
    </lineage>
</organism>
<accession>A0A0D2WTZ0</accession>
<dbReference type="SUPFAM" id="SSF103365">
    <property type="entry name" value="Hypothetical protein PH1602"/>
    <property type="match status" value="1"/>
</dbReference>
<evidence type="ECO:0000256" key="9">
    <source>
        <dbReference type="PIRSR" id="PIRSR601233-2"/>
    </source>
</evidence>
<feature type="binding site" evidence="9">
    <location>
        <position position="409"/>
    </location>
    <ligand>
        <name>GMP</name>
        <dbReference type="ChEBI" id="CHEBI:58115"/>
    </ligand>
</feature>
<dbReference type="EMBL" id="KE346370">
    <property type="protein sequence ID" value="KJE96035.1"/>
    <property type="molecule type" value="Genomic_DNA"/>
</dbReference>
<dbReference type="InterPro" id="IPR017510">
    <property type="entry name" value="RtcB2"/>
</dbReference>
<feature type="region of interest" description="Disordered" evidence="11">
    <location>
        <begin position="71"/>
        <end position="106"/>
    </location>
</feature>
<dbReference type="InParanoid" id="A0A0D2WTZ0"/>
<dbReference type="PANTHER" id="PTHR11118">
    <property type="entry name" value="RNA-SPLICING LIGASE RTCB HOMOLOG"/>
    <property type="match status" value="1"/>
</dbReference>
<evidence type="ECO:0000256" key="4">
    <source>
        <dbReference type="ARBA" id="ARBA00022741"/>
    </source>
</evidence>
<dbReference type="GO" id="GO:0005525">
    <property type="term" value="F:GTP binding"/>
    <property type="evidence" value="ECO:0007669"/>
    <property type="project" value="UniProtKB-KW"/>
</dbReference>
<keyword evidence="4 9" id="KW-0547">Nucleotide-binding</keyword>
<dbReference type="Gene3D" id="3.90.1860.10">
    <property type="entry name" value="tRNA-splicing ligase RtcB"/>
    <property type="match status" value="1"/>
</dbReference>
<evidence type="ECO:0000256" key="10">
    <source>
        <dbReference type="PIRSR" id="PIRSR601233-3"/>
    </source>
</evidence>
<dbReference type="GO" id="GO:0003972">
    <property type="term" value="F:RNA ligase (ATP) activity"/>
    <property type="evidence" value="ECO:0007669"/>
    <property type="project" value="TreeGrafter"/>
</dbReference>
<feature type="binding site" evidence="9">
    <location>
        <position position="509"/>
    </location>
    <ligand>
        <name>GMP</name>
        <dbReference type="ChEBI" id="CHEBI:58115"/>
    </ligand>
</feature>
<dbReference type="Pfam" id="PF01139">
    <property type="entry name" value="RtcB"/>
    <property type="match status" value="2"/>
</dbReference>
<feature type="binding site" evidence="10">
    <location>
        <position position="299"/>
    </location>
    <ligand>
        <name>Mn(2+)</name>
        <dbReference type="ChEBI" id="CHEBI:29035"/>
        <label>2</label>
    </ligand>
</feature>
<dbReference type="PhylomeDB" id="A0A0D2WTZ0"/>
<name>A0A0D2WTZ0_CAPO3</name>
<feature type="binding site" evidence="9">
    <location>
        <begin position="267"/>
        <end position="271"/>
    </location>
    <ligand>
        <name>GMP</name>
        <dbReference type="ChEBI" id="CHEBI:58115"/>
    </ligand>
</feature>
<feature type="binding site" evidence="10">
    <location>
        <position position="202"/>
    </location>
    <ligand>
        <name>Mn(2+)</name>
        <dbReference type="ChEBI" id="CHEBI:29035"/>
        <label>1</label>
    </ligand>
</feature>
<dbReference type="NCBIfam" id="NF007153">
    <property type="entry name" value="PRK09588.1"/>
    <property type="match status" value="1"/>
</dbReference>
<evidence type="ECO:0000313" key="13">
    <source>
        <dbReference type="Proteomes" id="UP000008743"/>
    </source>
</evidence>
<keyword evidence="3 10" id="KW-0479">Metal-binding</keyword>
<dbReference type="InterPro" id="IPR036025">
    <property type="entry name" value="RtcB-like_sf"/>
</dbReference>
<comment type="cofactor">
    <cofactor evidence="10">
        <name>Mn(2+)</name>
        <dbReference type="ChEBI" id="CHEBI:29035"/>
    </cofactor>
    <text evidence="10">Binds 2 manganese ions per subunit.</text>
</comment>
<dbReference type="GO" id="GO:0006396">
    <property type="term" value="P:RNA processing"/>
    <property type="evidence" value="ECO:0007669"/>
    <property type="project" value="InterPro"/>
</dbReference>
<protein>
    <recommendedName>
        <fullName evidence="1">3'-phosphate/5'-hydroxy nucleic acid ligase</fullName>
        <ecNumber evidence="1">6.5.1.8</ecNumber>
    </recommendedName>
</protein>
<keyword evidence="5 9" id="KW-0342">GTP-binding</keyword>
<reference evidence="13" key="1">
    <citation type="submission" date="2011-02" db="EMBL/GenBank/DDBJ databases">
        <title>The Genome Sequence of Capsaspora owczarzaki ATCC 30864.</title>
        <authorList>
            <person name="Russ C."/>
            <person name="Cuomo C."/>
            <person name="Burger G."/>
            <person name="Gray M.W."/>
            <person name="Holland P.W.H."/>
            <person name="King N."/>
            <person name="Lang F.B.F."/>
            <person name="Roger A.J."/>
            <person name="Ruiz-Trillo I."/>
            <person name="Young S.K."/>
            <person name="Zeng Q."/>
            <person name="Gargeya S."/>
            <person name="Alvarado L."/>
            <person name="Berlin A."/>
            <person name="Chapman S.B."/>
            <person name="Chen Z."/>
            <person name="Freedman E."/>
            <person name="Gellesch M."/>
            <person name="Goldberg J."/>
            <person name="Griggs A."/>
            <person name="Gujja S."/>
            <person name="Heilman E."/>
            <person name="Heiman D."/>
            <person name="Howarth C."/>
            <person name="Mehta T."/>
            <person name="Neiman D."/>
            <person name="Pearson M."/>
            <person name="Roberts A."/>
            <person name="Saif S."/>
            <person name="Shea T."/>
            <person name="Shenoy N."/>
            <person name="Sisk P."/>
            <person name="Stolte C."/>
            <person name="Sykes S."/>
            <person name="White J."/>
            <person name="Yandava C."/>
            <person name="Haas B."/>
            <person name="Nusbaum C."/>
            <person name="Birren B."/>
        </authorList>
    </citation>
    <scope>NUCLEOTIDE SEQUENCE</scope>
    <source>
        <strain evidence="13">ATCC 30864</strain>
    </source>
</reference>
<keyword evidence="6 10" id="KW-0464">Manganese</keyword>
<evidence type="ECO:0000256" key="5">
    <source>
        <dbReference type="ARBA" id="ARBA00023134"/>
    </source>
</evidence>
<dbReference type="InterPro" id="IPR001233">
    <property type="entry name" value="RtcB"/>
</dbReference>
<feature type="binding site" evidence="10">
    <location>
        <position position="268"/>
    </location>
    <ligand>
        <name>Mn(2+)</name>
        <dbReference type="ChEBI" id="CHEBI:29035"/>
        <label>1</label>
    </ligand>
</feature>
<feature type="binding site" evidence="9">
    <location>
        <begin position="430"/>
        <end position="433"/>
    </location>
    <ligand>
        <name>GMP</name>
        <dbReference type="ChEBI" id="CHEBI:58115"/>
    </ligand>
</feature>
<dbReference type="GO" id="GO:0170057">
    <property type="term" value="F:RNA ligase (GTP) activity"/>
    <property type="evidence" value="ECO:0007669"/>
    <property type="project" value="UniProtKB-EC"/>
</dbReference>
<dbReference type="NCBIfam" id="TIGR03073">
    <property type="entry name" value="release_rtcB"/>
    <property type="match status" value="1"/>
</dbReference>
<dbReference type="STRING" id="595528.A0A0D2WTZ0"/>
<proteinExistence type="predicted"/>
<dbReference type="OrthoDB" id="10249697at2759"/>
<sequence>MVEQDTTYTALVSSFKQKLRIKAKALYRIMPDGSEMLLQTDGDVTGLPSGCIVVGSTTAAAATSTTATASAAASTPAGASSSSTPQISAGNGDSASASSSGNTDNSLLTQHAANVDVTYSPVPKLAPHQHLAAQLAAPSIRVLADKSWTDDDAVKQLHQVAASLEDVVFAVGLPDLHVSKGFPVGTAFATRSIVYPALIGDDIGCGMALFKTEMQSKHAHKADKWLNKLHDLDRAYQGEDVPRWLREFDVEPTEHDAACLGTIGGGNHFAELQQVERVENRELFAQLGMTEESLYLLVHSGSRGFGRAVLSRHLDTLGAVGVAQGSPACETYLKSHDHACRWARCNRAIIANRFLDALNTSGTQILDIWHNSVARTPLVDGSSCWLHRKGAAPADKGPVVIPGSRGAFSYLVMPTSNADAQEFGGYSLAHGAGRKWARSKALAVGKSRFPQPSALTTTPLGSHVVCEDKQLLYEEAPDAYKEISDVVDDLQSKNLIQVVAVMRPVISYKTRANEHPHK</sequence>
<evidence type="ECO:0000256" key="3">
    <source>
        <dbReference type="ARBA" id="ARBA00022723"/>
    </source>
</evidence>
<evidence type="ECO:0000256" key="2">
    <source>
        <dbReference type="ARBA" id="ARBA00022598"/>
    </source>
</evidence>